<dbReference type="eggNOG" id="COG1413">
    <property type="taxonomic scope" value="Bacteria"/>
</dbReference>
<gene>
    <name evidence="2" type="ORF">B3C1_15152</name>
</gene>
<dbReference type="AlphaFoldDB" id="K2JW52"/>
<dbReference type="GO" id="GO:0016829">
    <property type="term" value="F:lyase activity"/>
    <property type="evidence" value="ECO:0007669"/>
    <property type="project" value="UniProtKB-KW"/>
</dbReference>
<keyword evidence="2" id="KW-0456">Lyase</keyword>
<sequence length="1217" mass="136451">MSYPHPANLVAMDEAAARPLLKTAMAGFHHFRDHNLQDDSVPADPALAEALADFIATGQPTQAEIERRFAQLRQRIKDMPGPGVFAHYAWPDSGFEWQVKSAMIRVASSSFFYQPEVLARVAQVQLLCSDNNATCKDPWINGLLTLYLRLYAGQSDRCLPMEMIPSGDQLLAIARAHSQPQAMVYQWLLGAHGLQEHKAETIDWWAAIAQDQATDWLKALSVNTKGQLCEYLLRPVRQATQAHYPALLQLAADGNDKIRRLAKGLLHQTHGDAQAAAPLLDYLAQHYPQAKHNVRRHWAALTGTLPGAQHCLKSWLASESNAAAKTVLQDALALLAEVAPAQQDQHSWDIPPMPPLPECVIPQDWHPILQGTLERTRAQRQQELDESQDKRERKRLRESLAALAEINEPRLAEMLANLAAGEQDGFHGPFFHAFEQAGLWYHPQTPLQVTIALPYGDGRYWYQHLDKPVMCAASRRELTDLRQFIAILDKITDGDGSASLPWFMMSQQWYPARTLPQAVAHLRLWPFFAENPQYIEQGLNNKVYKIDNSVYGNAILEQTLLIMGDFPSLPHPWAQALYQHAIGTGKTLRQLARDSAERIGIQPDYIFPGLRAKEAQLRQNAADWLGELKCTKAQAPLQEAIAKEKDPLVRAVMMVALARCGGDVSALLTPQALAGEAKAGLKKALPKSMAWFTPELLPSCRFIDGSAVDPAILHWWAVLAVKLNQPEGKDIFAPYLGQLDQPSRQALGTAVLTAFVDQDLRCPSDDEAHDYAESYKHQRLSSYQRWGAQYQHKTLEDAYLDCFKEHKAELLGSALKDKGLLALTGEVAVQTALEPLDRYLRKHHQRRAQIEALLLAIGHRQEPAVAQLLLALARRYRSAGIQQLARQLVDQLAQRNGWTAEQLADRTIQTAGLEQATGASPFAYGSRTLALSLGDNLKLRLEDENGKELKALPQPRNEDDSDDIKEIRSWFSNCKKELKAVLEQQQARLSEAMITDRRWPVADWLQDLHQHPVMYRLLQRSLWQVELDGQWQSFRPTEDGAFINLDDDELDLAKGQGIRLLSANQLDAKALKAWRKHLKDYKVKPLFEQLLSASLDLTQQQRRLNHHRGRLSQSSKLRSMLTKLGYRPGNADAGGGYFDTYVKRFPSLGMAVEFGFTGAYISESDEPVALDGLSISQGGTRVDLNWAPANLLNAVALDYETVASQCELDPQWESKIL</sequence>
<organism evidence="2 3">
    <name type="scientific">Gallaecimonas xiamenensis 3-C-1</name>
    <dbReference type="NCBI Taxonomy" id="745411"/>
    <lineage>
        <taxon>Bacteria</taxon>
        <taxon>Pseudomonadati</taxon>
        <taxon>Pseudomonadota</taxon>
        <taxon>Gammaproteobacteria</taxon>
        <taxon>Enterobacterales</taxon>
        <taxon>Gallaecimonadaceae</taxon>
        <taxon>Gallaecimonas</taxon>
    </lineage>
</organism>
<dbReference type="EMBL" id="AMRI01000024">
    <property type="protein sequence ID" value="EKE69460.1"/>
    <property type="molecule type" value="Genomic_DNA"/>
</dbReference>
<evidence type="ECO:0000313" key="2">
    <source>
        <dbReference type="EMBL" id="EKE69460.1"/>
    </source>
</evidence>
<keyword evidence="3" id="KW-1185">Reference proteome</keyword>
<name>K2JW52_9GAMM</name>
<evidence type="ECO:0000313" key="3">
    <source>
        <dbReference type="Proteomes" id="UP000006755"/>
    </source>
</evidence>
<dbReference type="STRING" id="745411.B3C1_15152"/>
<dbReference type="Proteomes" id="UP000006755">
    <property type="component" value="Unassembled WGS sequence"/>
</dbReference>
<dbReference type="InterPro" id="IPR025406">
    <property type="entry name" value="DUF4132"/>
</dbReference>
<proteinExistence type="predicted"/>
<feature type="domain" description="DUF4132" evidence="1">
    <location>
        <begin position="946"/>
        <end position="1126"/>
    </location>
</feature>
<protein>
    <submittedName>
        <fullName evidence="2">PBS lyase HEAT domain protein repeat-containing protein</fullName>
    </submittedName>
</protein>
<dbReference type="RefSeq" id="WP_008485900.1">
    <property type="nucleotide sequence ID" value="NZ_AMRI01000024.1"/>
</dbReference>
<dbReference type="OrthoDB" id="8859114at2"/>
<dbReference type="Pfam" id="PF13569">
    <property type="entry name" value="DUF4132"/>
    <property type="match status" value="1"/>
</dbReference>
<accession>K2JW52</accession>
<comment type="caution">
    <text evidence="2">The sequence shown here is derived from an EMBL/GenBank/DDBJ whole genome shotgun (WGS) entry which is preliminary data.</text>
</comment>
<reference evidence="2 3" key="1">
    <citation type="journal article" date="2012" name="J. Bacteriol.">
        <title>Genome Sequence of Gallaecimonas xiamenensis Type Strain 3-C-1.</title>
        <authorList>
            <person name="Lai Q."/>
            <person name="Wang L."/>
            <person name="Wang W."/>
            <person name="Shao Z."/>
        </authorList>
    </citation>
    <scope>NUCLEOTIDE SEQUENCE [LARGE SCALE GENOMIC DNA]</scope>
    <source>
        <strain evidence="2 3">3-C-1</strain>
    </source>
</reference>
<evidence type="ECO:0000259" key="1">
    <source>
        <dbReference type="Pfam" id="PF13569"/>
    </source>
</evidence>